<dbReference type="InterPro" id="IPR013762">
    <property type="entry name" value="Integrase-like_cat_sf"/>
</dbReference>
<name>A9DIW3_9GAMM</name>
<dbReference type="SUPFAM" id="SSF56349">
    <property type="entry name" value="DNA breaking-rejoining enzymes"/>
    <property type="match status" value="1"/>
</dbReference>
<evidence type="ECO:0000313" key="3">
    <source>
        <dbReference type="EMBL" id="EDP99031.1"/>
    </source>
</evidence>
<dbReference type="InterPro" id="IPR007069">
    <property type="entry name" value="Transposase_32"/>
</dbReference>
<dbReference type="InterPro" id="IPR002104">
    <property type="entry name" value="Integrase_catalytic"/>
</dbReference>
<dbReference type="GO" id="GO:0004803">
    <property type="term" value="F:transposase activity"/>
    <property type="evidence" value="ECO:0007669"/>
    <property type="project" value="InterPro"/>
</dbReference>
<comment type="caution">
    <text evidence="3">The sequence shown here is derived from an EMBL/GenBank/DDBJ whole genome shotgun (WGS) entry which is preliminary data.</text>
</comment>
<organism evidence="3 4">
    <name type="scientific">Shewanella benthica KT99</name>
    <dbReference type="NCBI Taxonomy" id="314608"/>
    <lineage>
        <taxon>Bacteria</taxon>
        <taxon>Pseudomonadati</taxon>
        <taxon>Pseudomonadota</taxon>
        <taxon>Gammaproteobacteria</taxon>
        <taxon>Alteromonadales</taxon>
        <taxon>Shewanellaceae</taxon>
        <taxon>Shewanella</taxon>
    </lineage>
</organism>
<dbReference type="Gene3D" id="1.10.443.10">
    <property type="entry name" value="Intergrase catalytic core"/>
    <property type="match status" value="1"/>
</dbReference>
<dbReference type="InterPro" id="IPR011010">
    <property type="entry name" value="DNA_brk_join_enz"/>
</dbReference>
<evidence type="ECO:0000313" key="4">
    <source>
        <dbReference type="Proteomes" id="UP000005839"/>
    </source>
</evidence>
<accession>A9DIW3</accession>
<sequence>MMQVHIRDAKGGKDRFVPLPKRTLQALRYYWQTHHHPRFLFPGKDGKPDSLIDKGGIQKALKRVIGECNIHKSISPHNLRHSYATHLLEQGLDLRSVQTLLGHNSLNTTARYTRLTQITRKNTVKAINQLAALFSAEMGVWRMKFIDILRDHLDEFNQRYEQQITTTIRQAIYAMLSCQNNTQRTSHWACQSCTHTADFPLLCGHRSCPQCQHNTTQDWLTKQQAKLLPVEYYMVTFTLPFELRVIVKHQPESMCQAMFSVAASVLKEFAHNSKQLGGDIGFTGVLHTHNRRRDLHPHIHFIIPAGSFNKDKKQWRKSKGKYLFNAFNLATVWRARLLEHLTHKLDIQLPASVPKKWVVDCRHVGKGLPALQYLSRYLYRGVLPDNNIISDIDGQVSFSYQDSQTQVSKTRTLPAAKFIYLILQHVLPKGLRRVRDYGLLRGNCSQLRQQIQLMLAVAGAVFPLVAKVKRALATRTCPCCHQPMCFMGIHQNGLGNSRPTSLTITA</sequence>
<protein>
    <submittedName>
        <fullName evidence="3">Transposase</fullName>
    </submittedName>
</protein>
<dbReference type="AlphaFoldDB" id="A9DIW3"/>
<dbReference type="InterPro" id="IPR054832">
    <property type="entry name" value="transpos_IS91"/>
</dbReference>
<dbReference type="PANTHER" id="PTHR37023:SF1">
    <property type="entry name" value="ISSOD25 TRANSPOSASE TNPA_ISSOD25"/>
    <property type="match status" value="1"/>
</dbReference>
<dbReference type="GO" id="GO:0003677">
    <property type="term" value="F:DNA binding"/>
    <property type="evidence" value="ECO:0007669"/>
    <property type="project" value="InterPro"/>
</dbReference>
<dbReference type="PROSITE" id="PS51898">
    <property type="entry name" value="TYR_RECOMBINASE"/>
    <property type="match status" value="1"/>
</dbReference>
<keyword evidence="1" id="KW-0233">DNA recombination</keyword>
<gene>
    <name evidence="3" type="ORF">KT99_19479</name>
</gene>
<proteinExistence type="predicted"/>
<dbReference type="NCBIfam" id="NF033538">
    <property type="entry name" value="transpos_IS91"/>
    <property type="match status" value="1"/>
</dbReference>
<reference evidence="3 4" key="1">
    <citation type="submission" date="2007-10" db="EMBL/GenBank/DDBJ databases">
        <authorList>
            <person name="Yayanos A."/>
            <person name="Ferriera S."/>
            <person name="Johnson J."/>
            <person name="Kravitz S."/>
            <person name="Halpern A."/>
            <person name="Remington K."/>
            <person name="Beeson K."/>
            <person name="Tran B."/>
            <person name="Rogers Y.-H."/>
            <person name="Friedman R."/>
            <person name="Venter J.C."/>
        </authorList>
    </citation>
    <scope>NUCLEOTIDE SEQUENCE [LARGE SCALE GENOMIC DNA]</scope>
    <source>
        <strain evidence="3 4">KT99</strain>
    </source>
</reference>
<dbReference type="Pfam" id="PF00589">
    <property type="entry name" value="Phage_integrase"/>
    <property type="match status" value="1"/>
</dbReference>
<feature type="domain" description="Tyr recombinase" evidence="2">
    <location>
        <begin position="1"/>
        <end position="125"/>
    </location>
</feature>
<dbReference type="EMBL" id="ABIC01000055">
    <property type="protein sequence ID" value="EDP99031.1"/>
    <property type="molecule type" value="Genomic_DNA"/>
</dbReference>
<dbReference type="STRING" id="314608.KT99_19479"/>
<dbReference type="PANTHER" id="PTHR37023">
    <property type="entry name" value="TRANSPOSASE"/>
    <property type="match status" value="1"/>
</dbReference>
<dbReference type="Pfam" id="PF14319">
    <property type="entry name" value="Zn_Tnp_IS91"/>
    <property type="match status" value="1"/>
</dbReference>
<evidence type="ECO:0000256" key="1">
    <source>
        <dbReference type="ARBA" id="ARBA00023172"/>
    </source>
</evidence>
<dbReference type="GO" id="GO:0006313">
    <property type="term" value="P:DNA transposition"/>
    <property type="evidence" value="ECO:0007669"/>
    <property type="project" value="InterPro"/>
</dbReference>
<dbReference type="Pfam" id="PF04986">
    <property type="entry name" value="Y2_Tnp"/>
    <property type="match status" value="1"/>
</dbReference>
<dbReference type="Proteomes" id="UP000005839">
    <property type="component" value="Unassembled WGS sequence"/>
</dbReference>
<evidence type="ECO:0000259" key="2">
    <source>
        <dbReference type="PROSITE" id="PS51898"/>
    </source>
</evidence>
<dbReference type="InterPro" id="IPR026889">
    <property type="entry name" value="Zn_Tnp"/>
</dbReference>
<keyword evidence="4" id="KW-1185">Reference proteome</keyword>
<dbReference type="GO" id="GO:0015074">
    <property type="term" value="P:DNA integration"/>
    <property type="evidence" value="ECO:0007669"/>
    <property type="project" value="InterPro"/>
</dbReference>